<dbReference type="Gene3D" id="1.20.1270.360">
    <property type="match status" value="1"/>
</dbReference>
<dbReference type="AlphaFoldDB" id="A0A1H3KFH2"/>
<dbReference type="Proteomes" id="UP000199529">
    <property type="component" value="Unassembled WGS sequence"/>
</dbReference>
<dbReference type="RefSeq" id="WP_093270427.1">
    <property type="nucleotide sequence ID" value="NZ_FNOK01000028.1"/>
</dbReference>
<dbReference type="PANTHER" id="PTHR37310">
    <property type="entry name" value="CYTOPLASMIC PROTEIN-RELATED"/>
    <property type="match status" value="1"/>
</dbReference>
<sequence length="135" mass="14537">MLKTRELFDSLTAKPTLSSDNLAAAVDALQDCVEAVTACAAAMLTEDDLQSLASAVSRDMDCADVVTATRNVLTRASGVDTSLLSAQLEACLVACERSHDLCSKHAERHKHCRMCADATRHCADMCRQALNSLHR</sequence>
<keyword evidence="2" id="KW-1185">Reference proteome</keyword>
<evidence type="ECO:0008006" key="3">
    <source>
        <dbReference type="Google" id="ProtNLM"/>
    </source>
</evidence>
<accession>A0A1H3KFH2</accession>
<dbReference type="InterPro" id="IPR005560">
    <property type="entry name" value="Csp_YhjQ"/>
</dbReference>
<evidence type="ECO:0000313" key="2">
    <source>
        <dbReference type="Proteomes" id="UP000199529"/>
    </source>
</evidence>
<organism evidence="1 2">
    <name type="scientific">Saccharopolyspora shandongensis</name>
    <dbReference type="NCBI Taxonomy" id="418495"/>
    <lineage>
        <taxon>Bacteria</taxon>
        <taxon>Bacillati</taxon>
        <taxon>Actinomycetota</taxon>
        <taxon>Actinomycetes</taxon>
        <taxon>Pseudonocardiales</taxon>
        <taxon>Pseudonocardiaceae</taxon>
        <taxon>Saccharopolyspora</taxon>
    </lineage>
</organism>
<dbReference type="STRING" id="418495.SAMN05216215_10286"/>
<proteinExistence type="predicted"/>
<protein>
    <recommendedName>
        <fullName evidence="3">Four-helix bundle copper-binding protein</fullName>
    </recommendedName>
</protein>
<name>A0A1H3KFH2_9PSEU</name>
<dbReference type="PANTHER" id="PTHR37310:SF1">
    <property type="entry name" value="CYTOPLASMIC PROTEIN"/>
    <property type="match status" value="1"/>
</dbReference>
<dbReference type="Pfam" id="PF03860">
    <property type="entry name" value="Csp"/>
    <property type="match status" value="1"/>
</dbReference>
<gene>
    <name evidence="1" type="ORF">SAMN05216215_10286</name>
</gene>
<dbReference type="EMBL" id="FNOK01000028">
    <property type="protein sequence ID" value="SDY50324.1"/>
    <property type="molecule type" value="Genomic_DNA"/>
</dbReference>
<dbReference type="OrthoDB" id="5396211at2"/>
<reference evidence="2" key="1">
    <citation type="submission" date="2016-10" db="EMBL/GenBank/DDBJ databases">
        <authorList>
            <person name="Varghese N."/>
            <person name="Submissions S."/>
        </authorList>
    </citation>
    <scope>NUCLEOTIDE SEQUENCE [LARGE SCALE GENOMIC DNA]</scope>
    <source>
        <strain evidence="2">CGMCC 4.3530</strain>
    </source>
</reference>
<evidence type="ECO:0000313" key="1">
    <source>
        <dbReference type="EMBL" id="SDY50324.1"/>
    </source>
</evidence>